<evidence type="ECO:0000313" key="1">
    <source>
        <dbReference type="EMBL" id="KRO39116.1"/>
    </source>
</evidence>
<dbReference type="PANTHER" id="PTHR44147">
    <property type="entry name" value="DEHYDROGENASE/REDUCTASE SDR FAMILY MEMBER 1"/>
    <property type="match status" value="1"/>
</dbReference>
<dbReference type="Proteomes" id="UP000050874">
    <property type="component" value="Unassembled WGS sequence"/>
</dbReference>
<accession>A0A0R2PME2</accession>
<gene>
    <name evidence="1" type="ORF">ABR63_04225</name>
</gene>
<organism evidence="1 2">
    <name type="scientific">SAR86 cluster bacterium BACL1 MAG-120920-bin57</name>
    <dbReference type="NCBI Taxonomy" id="1655571"/>
    <lineage>
        <taxon>Bacteria</taxon>
        <taxon>Pseudomonadati</taxon>
        <taxon>Pseudomonadota</taxon>
        <taxon>Gammaproteobacteria</taxon>
        <taxon>SAR86 cluster</taxon>
    </lineage>
</organism>
<dbReference type="InterPro" id="IPR002347">
    <property type="entry name" value="SDR_fam"/>
</dbReference>
<dbReference type="Pfam" id="PF00106">
    <property type="entry name" value="adh_short"/>
    <property type="match status" value="1"/>
</dbReference>
<dbReference type="SUPFAM" id="SSF51735">
    <property type="entry name" value="NAD(P)-binding Rossmann-fold domains"/>
    <property type="match status" value="1"/>
</dbReference>
<comment type="caution">
    <text evidence="1">The sequence shown here is derived from an EMBL/GenBank/DDBJ whole genome shotgun (WGS) entry which is preliminary data.</text>
</comment>
<dbReference type="PRINTS" id="PR00081">
    <property type="entry name" value="GDHRDH"/>
</dbReference>
<evidence type="ECO:0000313" key="2">
    <source>
        <dbReference type="Proteomes" id="UP000050874"/>
    </source>
</evidence>
<dbReference type="Gene3D" id="3.40.50.720">
    <property type="entry name" value="NAD(P)-binding Rossmann-like Domain"/>
    <property type="match status" value="1"/>
</dbReference>
<protein>
    <recommendedName>
        <fullName evidence="3">Short-chain dehydrogenase</fullName>
    </recommendedName>
</protein>
<dbReference type="EMBL" id="LIAV01000242">
    <property type="protein sequence ID" value="KRO39116.1"/>
    <property type="molecule type" value="Genomic_DNA"/>
</dbReference>
<dbReference type="AlphaFoldDB" id="A0A0R2PME2"/>
<proteinExistence type="predicted"/>
<name>A0A0R2PME2_9GAMM</name>
<dbReference type="PANTHER" id="PTHR44147:SF2">
    <property type="entry name" value="DEHYDROGENASE_REDUCTASE SDR FAMILY MEMBER 1"/>
    <property type="match status" value="1"/>
</dbReference>
<dbReference type="InterPro" id="IPR036291">
    <property type="entry name" value="NAD(P)-bd_dom_sf"/>
</dbReference>
<reference evidence="2" key="1">
    <citation type="submission" date="2015-10" db="EMBL/GenBank/DDBJ databases">
        <title>Metagenome-Assembled Genomes uncover a global brackish microbiome.</title>
        <authorList>
            <person name="Hugerth L.W."/>
            <person name="Larsson J."/>
            <person name="Alneberg J."/>
            <person name="Lindh M.V."/>
            <person name="Legrand C."/>
            <person name="Pinhassi J."/>
            <person name="Andersson A."/>
        </authorList>
    </citation>
    <scope>NUCLEOTIDE SEQUENCE [LARGE SCALE GENOMIC DNA]</scope>
</reference>
<evidence type="ECO:0008006" key="3">
    <source>
        <dbReference type="Google" id="ProtNLM"/>
    </source>
</evidence>
<sequence length="293" mass="32081">MTKENKRVILVTGASRGVGKGIAEGLAEPDDIIICAARSLKEGTTVHQFGFEINSSLEDTVNNINQTGALGVAYPIDLNCPEEILRLANFIKEEFGRLDLLVHAACQIHDDLVASKPYWEKSLDLWSVMDVGLKSNYFLSHALTPLMIASKGKLILQISSHGAMCYMHGPIYGAQKAAIDKMAFDMAYDLKPFDICSLSLWSGIVKDEKTQKVSEQHEGQYAEFLKGAASQAYAGMVINEIYKDPRIIKLSGKTLIAAEIGEMYGVKDVGLNSPKSDRESLGGPRNFSEAVVY</sequence>